<gene>
    <name evidence="2" type="ORF">PVAP13_3NG233001</name>
</gene>
<sequence length="126" mass="13050">MLDGVGGEIHGADVVAVDERALGERAVELRQELSQPGRLRHAVSDSPVLRLGTGAGDNRLPLGRPGDQVAAQEDGVAGGGATSVRAASPVSVGVDHQLSRGRAVKYQAEVHSATDVPEETLQRSKV</sequence>
<protein>
    <submittedName>
        <fullName evidence="2">Uncharacterized protein</fullName>
    </submittedName>
</protein>
<evidence type="ECO:0000313" key="2">
    <source>
        <dbReference type="EMBL" id="KAG2619897.1"/>
    </source>
</evidence>
<dbReference type="Proteomes" id="UP000823388">
    <property type="component" value="Chromosome 3N"/>
</dbReference>
<feature type="region of interest" description="Disordered" evidence="1">
    <location>
        <begin position="49"/>
        <end position="83"/>
    </location>
</feature>
<organism evidence="2 3">
    <name type="scientific">Panicum virgatum</name>
    <name type="common">Blackwell switchgrass</name>
    <dbReference type="NCBI Taxonomy" id="38727"/>
    <lineage>
        <taxon>Eukaryota</taxon>
        <taxon>Viridiplantae</taxon>
        <taxon>Streptophyta</taxon>
        <taxon>Embryophyta</taxon>
        <taxon>Tracheophyta</taxon>
        <taxon>Spermatophyta</taxon>
        <taxon>Magnoliopsida</taxon>
        <taxon>Liliopsida</taxon>
        <taxon>Poales</taxon>
        <taxon>Poaceae</taxon>
        <taxon>PACMAD clade</taxon>
        <taxon>Panicoideae</taxon>
        <taxon>Panicodae</taxon>
        <taxon>Paniceae</taxon>
        <taxon>Panicinae</taxon>
        <taxon>Panicum</taxon>
        <taxon>Panicum sect. Hiantes</taxon>
    </lineage>
</organism>
<evidence type="ECO:0000313" key="3">
    <source>
        <dbReference type="Proteomes" id="UP000823388"/>
    </source>
</evidence>
<name>A0A8T0UC59_PANVG</name>
<keyword evidence="3" id="KW-1185">Reference proteome</keyword>
<dbReference type="EMBL" id="CM029042">
    <property type="protein sequence ID" value="KAG2619897.1"/>
    <property type="molecule type" value="Genomic_DNA"/>
</dbReference>
<reference evidence="2" key="1">
    <citation type="submission" date="2020-05" db="EMBL/GenBank/DDBJ databases">
        <title>WGS assembly of Panicum virgatum.</title>
        <authorList>
            <person name="Lovell J.T."/>
            <person name="Jenkins J."/>
            <person name="Shu S."/>
            <person name="Juenger T.E."/>
            <person name="Schmutz J."/>
        </authorList>
    </citation>
    <scope>NUCLEOTIDE SEQUENCE</scope>
    <source>
        <strain evidence="2">AP13</strain>
    </source>
</reference>
<accession>A0A8T0UC59</accession>
<dbReference type="AlphaFoldDB" id="A0A8T0UC59"/>
<evidence type="ECO:0000256" key="1">
    <source>
        <dbReference type="SAM" id="MobiDB-lite"/>
    </source>
</evidence>
<comment type="caution">
    <text evidence="2">The sequence shown here is derived from an EMBL/GenBank/DDBJ whole genome shotgun (WGS) entry which is preliminary data.</text>
</comment>
<proteinExistence type="predicted"/>